<feature type="transmembrane region" description="Helical" evidence="9">
    <location>
        <begin position="104"/>
        <end position="126"/>
    </location>
</feature>
<reference evidence="12 13" key="1">
    <citation type="submission" date="2017-03" db="EMBL/GenBank/DDBJ databases">
        <authorList>
            <person name="Afonso C.L."/>
            <person name="Miller P.J."/>
            <person name="Scott M.A."/>
            <person name="Spackman E."/>
            <person name="Goraichik I."/>
            <person name="Dimitrov K.M."/>
            <person name="Suarez D.L."/>
            <person name="Swayne D.E."/>
        </authorList>
    </citation>
    <scope>NUCLEOTIDE SEQUENCE [LARGE SCALE GENOMIC DNA]</scope>
    <source>
        <strain evidence="12 13">CECT 7691</strain>
    </source>
</reference>
<keyword evidence="3" id="KW-1003">Cell membrane</keyword>
<evidence type="ECO:0000313" key="13">
    <source>
        <dbReference type="Proteomes" id="UP000193200"/>
    </source>
</evidence>
<dbReference type="InterPro" id="IPR007387">
    <property type="entry name" value="TRAP_DctQ"/>
</dbReference>
<accession>A0A1Y5TY28</accession>
<comment type="similarity">
    <text evidence="8 9">Belongs to the TRAP transporter small permease family.</text>
</comment>
<evidence type="ECO:0000259" key="11">
    <source>
        <dbReference type="Pfam" id="PF04290"/>
    </source>
</evidence>
<name>A0A1Y5TY28_9PROT</name>
<dbReference type="GO" id="GO:0005886">
    <property type="term" value="C:plasma membrane"/>
    <property type="evidence" value="ECO:0007669"/>
    <property type="project" value="UniProtKB-SubCell"/>
</dbReference>
<dbReference type="GO" id="GO:0022857">
    <property type="term" value="F:transmembrane transporter activity"/>
    <property type="evidence" value="ECO:0007669"/>
    <property type="project" value="UniProtKB-UniRule"/>
</dbReference>
<organism evidence="12 13">
    <name type="scientific">Oceanibacterium hippocampi</name>
    <dbReference type="NCBI Taxonomy" id="745714"/>
    <lineage>
        <taxon>Bacteria</taxon>
        <taxon>Pseudomonadati</taxon>
        <taxon>Pseudomonadota</taxon>
        <taxon>Alphaproteobacteria</taxon>
        <taxon>Sneathiellales</taxon>
        <taxon>Sneathiellaceae</taxon>
        <taxon>Oceanibacterium</taxon>
    </lineage>
</organism>
<dbReference type="Proteomes" id="UP000193200">
    <property type="component" value="Unassembled WGS sequence"/>
</dbReference>
<evidence type="ECO:0000313" key="12">
    <source>
        <dbReference type="EMBL" id="SLN76703.1"/>
    </source>
</evidence>
<dbReference type="Pfam" id="PF04290">
    <property type="entry name" value="DctQ"/>
    <property type="match status" value="1"/>
</dbReference>
<dbReference type="InterPro" id="IPR055348">
    <property type="entry name" value="DctQ"/>
</dbReference>
<dbReference type="EMBL" id="FWFR01000005">
    <property type="protein sequence ID" value="SLN76703.1"/>
    <property type="molecule type" value="Genomic_DNA"/>
</dbReference>
<evidence type="ECO:0000256" key="6">
    <source>
        <dbReference type="ARBA" id="ARBA00022989"/>
    </source>
</evidence>
<gene>
    <name evidence="12" type="primary">yiaM_3</name>
    <name evidence="12" type="ORF">OCH7691_04172</name>
</gene>
<evidence type="ECO:0000256" key="8">
    <source>
        <dbReference type="ARBA" id="ARBA00038436"/>
    </source>
</evidence>
<feature type="transmembrane region" description="Helical" evidence="9">
    <location>
        <begin position="146"/>
        <end position="165"/>
    </location>
</feature>
<sequence>MNNVSDSRTEPPAAESIRGEAPHARVPISIERSLGALAMGLICLISFANVVVRYATDVSFAFTEEFSVFLMVIMTFVGASLAFATNENIRIVFLLDRLPPRARLTCEVLAALASFFMFALIVWYGGELTWDEYRFEQTSPGLGYPTWIYTIWLPILGFVILLRILGRLIATIRGRA</sequence>
<keyword evidence="13" id="KW-1185">Reference proteome</keyword>
<dbReference type="PANTHER" id="PTHR35011">
    <property type="entry name" value="2,3-DIKETO-L-GULONATE TRAP TRANSPORTER SMALL PERMEASE PROTEIN YIAM"/>
    <property type="match status" value="1"/>
</dbReference>
<keyword evidence="6 9" id="KW-1133">Transmembrane helix</keyword>
<comment type="subcellular location">
    <subcellularLocation>
        <location evidence="1 9">Cell inner membrane</location>
        <topology evidence="1 9">Multi-pass membrane protein</topology>
    </subcellularLocation>
</comment>
<keyword evidence="2 9" id="KW-0813">Transport</keyword>
<protein>
    <recommendedName>
        <fullName evidence="9">TRAP transporter small permease protein</fullName>
    </recommendedName>
</protein>
<evidence type="ECO:0000256" key="1">
    <source>
        <dbReference type="ARBA" id="ARBA00004429"/>
    </source>
</evidence>
<keyword evidence="7 9" id="KW-0472">Membrane</keyword>
<feature type="domain" description="Tripartite ATP-independent periplasmic transporters DctQ component" evidence="11">
    <location>
        <begin position="42"/>
        <end position="173"/>
    </location>
</feature>
<evidence type="ECO:0000256" key="5">
    <source>
        <dbReference type="ARBA" id="ARBA00022692"/>
    </source>
</evidence>
<comment type="function">
    <text evidence="9">Part of the tripartite ATP-independent periplasmic (TRAP) transport system.</text>
</comment>
<keyword evidence="4 9" id="KW-0997">Cell inner membrane</keyword>
<evidence type="ECO:0000256" key="10">
    <source>
        <dbReference type="SAM" id="MobiDB-lite"/>
    </source>
</evidence>
<evidence type="ECO:0000256" key="9">
    <source>
        <dbReference type="RuleBase" id="RU369079"/>
    </source>
</evidence>
<feature type="region of interest" description="Disordered" evidence="10">
    <location>
        <begin position="1"/>
        <end position="20"/>
    </location>
</feature>
<evidence type="ECO:0000256" key="4">
    <source>
        <dbReference type="ARBA" id="ARBA00022519"/>
    </source>
</evidence>
<keyword evidence="5 9" id="KW-0812">Transmembrane</keyword>
<dbReference type="AlphaFoldDB" id="A0A1Y5TY28"/>
<feature type="transmembrane region" description="Helical" evidence="9">
    <location>
        <begin position="34"/>
        <end position="54"/>
    </location>
</feature>
<evidence type="ECO:0000256" key="2">
    <source>
        <dbReference type="ARBA" id="ARBA00022448"/>
    </source>
</evidence>
<comment type="subunit">
    <text evidence="9">The complex comprises the extracytoplasmic solute receptor protein and the two transmembrane proteins.</text>
</comment>
<proteinExistence type="inferred from homology"/>
<dbReference type="InParanoid" id="A0A1Y5TY28"/>
<evidence type="ECO:0000256" key="3">
    <source>
        <dbReference type="ARBA" id="ARBA00022475"/>
    </source>
</evidence>
<feature type="transmembrane region" description="Helical" evidence="9">
    <location>
        <begin position="66"/>
        <end position="84"/>
    </location>
</feature>
<evidence type="ECO:0000256" key="7">
    <source>
        <dbReference type="ARBA" id="ARBA00023136"/>
    </source>
</evidence>